<dbReference type="Proteomes" id="UP000178724">
    <property type="component" value="Unassembled WGS sequence"/>
</dbReference>
<dbReference type="GO" id="GO:0160148">
    <property type="term" value="F:tRNA pseudouridine(55) synthase activity"/>
    <property type="evidence" value="ECO:0007669"/>
    <property type="project" value="UniProtKB-EC"/>
</dbReference>
<dbReference type="PANTHER" id="PTHR13767:SF2">
    <property type="entry name" value="PSEUDOURIDYLATE SYNTHASE TRUB1"/>
    <property type="match status" value="1"/>
</dbReference>
<dbReference type="SUPFAM" id="SSF55120">
    <property type="entry name" value="Pseudouridine synthase"/>
    <property type="match status" value="1"/>
</dbReference>
<comment type="caution">
    <text evidence="8">The sequence shown here is derived from an EMBL/GenBank/DDBJ whole genome shotgun (WGS) entry which is preliminary data.</text>
</comment>
<evidence type="ECO:0000259" key="6">
    <source>
        <dbReference type="Pfam" id="PF01509"/>
    </source>
</evidence>
<comment type="catalytic activity">
    <reaction evidence="1">
        <text>uridine(55) in tRNA = pseudouridine(55) in tRNA</text>
        <dbReference type="Rhea" id="RHEA:42532"/>
        <dbReference type="Rhea" id="RHEA-COMP:10101"/>
        <dbReference type="Rhea" id="RHEA-COMP:10102"/>
        <dbReference type="ChEBI" id="CHEBI:65314"/>
        <dbReference type="ChEBI" id="CHEBI:65315"/>
        <dbReference type="EC" id="5.4.99.25"/>
    </reaction>
</comment>
<sequence length="252" mass="27674">WTSFDVVGKIRNLTRVKKVGHSGTLDPMATGVLPVFLGKATKSIQYFLNGDKGYNGEMVLGVRTDTGDAEGKRISDDQNIRVRESDDQSIRANREEIANIFKKYTGEIEQVPPMYSAVKIKGKKLYELARQGIEVKREPRKVKIYELKLISPHPPALNTPPSPGGRGLETHEVIAFTVLCSKGTYIRQLAMDIGDELGCGAHLSKLERFYAHPFHLSQAIEMETIVTMAKAGILASVVIDPAEVLAGLKAGV</sequence>
<dbReference type="GO" id="GO:0003723">
    <property type="term" value="F:RNA binding"/>
    <property type="evidence" value="ECO:0007669"/>
    <property type="project" value="InterPro"/>
</dbReference>
<protein>
    <recommendedName>
        <fullName evidence="3">tRNA pseudouridine(55) synthase</fullName>
        <ecNumber evidence="3">5.4.99.25</ecNumber>
    </recommendedName>
</protein>
<dbReference type="CDD" id="cd02573">
    <property type="entry name" value="PseudoU_synth_EcTruB"/>
    <property type="match status" value="1"/>
</dbReference>
<dbReference type="InterPro" id="IPR020103">
    <property type="entry name" value="PsdUridine_synth_cat_dom_sf"/>
</dbReference>
<dbReference type="GO" id="GO:1990481">
    <property type="term" value="P:mRNA pseudouridine synthesis"/>
    <property type="evidence" value="ECO:0007669"/>
    <property type="project" value="TreeGrafter"/>
</dbReference>
<dbReference type="HAMAP" id="MF_01080">
    <property type="entry name" value="TruB_bact"/>
    <property type="match status" value="1"/>
</dbReference>
<gene>
    <name evidence="8" type="ORF">A2625_07475</name>
</gene>
<evidence type="ECO:0000256" key="1">
    <source>
        <dbReference type="ARBA" id="ARBA00000385"/>
    </source>
</evidence>
<comment type="similarity">
    <text evidence="2">Belongs to the pseudouridine synthase TruB family. Type 1 subfamily.</text>
</comment>
<evidence type="ECO:0000256" key="2">
    <source>
        <dbReference type="ARBA" id="ARBA00005642"/>
    </source>
</evidence>
<proteinExistence type="inferred from homology"/>
<dbReference type="InterPro" id="IPR014780">
    <property type="entry name" value="tRNA_psdUridine_synth_TruB"/>
</dbReference>
<reference evidence="8 9" key="1">
    <citation type="journal article" date="2016" name="Nat. Commun.">
        <title>Thousands of microbial genomes shed light on interconnected biogeochemical processes in an aquifer system.</title>
        <authorList>
            <person name="Anantharaman K."/>
            <person name="Brown C.T."/>
            <person name="Hug L.A."/>
            <person name="Sharon I."/>
            <person name="Castelle C.J."/>
            <person name="Probst A.J."/>
            <person name="Thomas B.C."/>
            <person name="Singh A."/>
            <person name="Wilkins M.J."/>
            <person name="Karaoz U."/>
            <person name="Brodie E.L."/>
            <person name="Williams K.H."/>
            <person name="Hubbard S.S."/>
            <person name="Banfield J.F."/>
        </authorList>
    </citation>
    <scope>NUCLEOTIDE SEQUENCE [LARGE SCALE GENOMIC DNA]</scope>
</reference>
<evidence type="ECO:0000256" key="4">
    <source>
        <dbReference type="ARBA" id="ARBA00022694"/>
    </source>
</evidence>
<dbReference type="AlphaFoldDB" id="A0A1F4Q4B6"/>
<dbReference type="EC" id="5.4.99.25" evidence="3"/>
<organism evidence="8 9">
    <name type="scientific">candidate division WOR-1 bacterium RIFCSPHIGHO2_01_FULL_53_15</name>
    <dbReference type="NCBI Taxonomy" id="1802564"/>
    <lineage>
        <taxon>Bacteria</taxon>
        <taxon>Bacillati</taxon>
        <taxon>Saganbacteria</taxon>
    </lineage>
</organism>
<evidence type="ECO:0000313" key="9">
    <source>
        <dbReference type="Proteomes" id="UP000178724"/>
    </source>
</evidence>
<dbReference type="InterPro" id="IPR002501">
    <property type="entry name" value="PsdUridine_synth_N"/>
</dbReference>
<evidence type="ECO:0000259" key="7">
    <source>
        <dbReference type="Pfam" id="PF16198"/>
    </source>
</evidence>
<keyword evidence="4" id="KW-0819">tRNA processing</keyword>
<accession>A0A1F4Q4B6</accession>
<dbReference type="NCBIfam" id="TIGR00431">
    <property type="entry name" value="TruB"/>
    <property type="match status" value="1"/>
</dbReference>
<feature type="domain" description="Pseudouridine synthase II N-terminal" evidence="6">
    <location>
        <begin position="11"/>
        <end position="186"/>
    </location>
</feature>
<dbReference type="Pfam" id="PF16198">
    <property type="entry name" value="TruB_C_2"/>
    <property type="match status" value="1"/>
</dbReference>
<evidence type="ECO:0000256" key="3">
    <source>
        <dbReference type="ARBA" id="ARBA00012787"/>
    </source>
</evidence>
<dbReference type="Pfam" id="PF01509">
    <property type="entry name" value="TruB_N"/>
    <property type="match status" value="1"/>
</dbReference>
<feature type="domain" description="tRNA pseudouridylate synthase B C-terminal" evidence="7">
    <location>
        <begin position="187"/>
        <end position="228"/>
    </location>
</feature>
<dbReference type="PANTHER" id="PTHR13767">
    <property type="entry name" value="TRNA-PSEUDOURIDINE SYNTHASE"/>
    <property type="match status" value="1"/>
</dbReference>
<dbReference type="Gene3D" id="3.30.2350.10">
    <property type="entry name" value="Pseudouridine synthase"/>
    <property type="match status" value="1"/>
</dbReference>
<evidence type="ECO:0000256" key="5">
    <source>
        <dbReference type="ARBA" id="ARBA00023235"/>
    </source>
</evidence>
<feature type="non-terminal residue" evidence="8">
    <location>
        <position position="1"/>
    </location>
</feature>
<dbReference type="GO" id="GO:0006400">
    <property type="term" value="P:tRNA modification"/>
    <property type="evidence" value="ECO:0007669"/>
    <property type="project" value="TreeGrafter"/>
</dbReference>
<evidence type="ECO:0000313" key="8">
    <source>
        <dbReference type="EMBL" id="OGB90863.1"/>
    </source>
</evidence>
<dbReference type="EMBL" id="METM01000003">
    <property type="protein sequence ID" value="OGB90863.1"/>
    <property type="molecule type" value="Genomic_DNA"/>
</dbReference>
<keyword evidence="5" id="KW-0413">Isomerase</keyword>
<dbReference type="InterPro" id="IPR032819">
    <property type="entry name" value="TruB_C"/>
</dbReference>
<name>A0A1F4Q4B6_UNCSA</name>